<sequence length="54" mass="5991">MVIPPVHRSFCMIGGKYSGEGSFPILHLVFPPNPHIASCEFACVPDTETLKKQY</sequence>
<proteinExistence type="predicted"/>
<reference evidence="1 2" key="1">
    <citation type="submission" date="2007-08" db="EMBL/GenBank/DDBJ databases">
        <authorList>
            <person name="Fulton L."/>
            <person name="Clifton S."/>
            <person name="Fulton B."/>
            <person name="Xu J."/>
            <person name="Minx P."/>
            <person name="Pepin K.H."/>
            <person name="Johnson M."/>
            <person name="Thiruvilangam P."/>
            <person name="Bhonagiri V."/>
            <person name="Nash W.E."/>
            <person name="Mardis E.R."/>
            <person name="Wilson R.K."/>
        </authorList>
    </citation>
    <scope>NUCLEOTIDE SEQUENCE [LARGE SCALE GENOMIC DNA]</scope>
    <source>
        <strain evidence="2">ATCC BAA-613 / DSM 15670 / CCUG 46953 / JCM 12243 / WAL 16351</strain>
    </source>
</reference>
<evidence type="ECO:0000313" key="1">
    <source>
        <dbReference type="EMBL" id="EDP14264.1"/>
    </source>
</evidence>
<comment type="caution">
    <text evidence="1">The sequence shown here is derived from an EMBL/GenBank/DDBJ whole genome shotgun (WGS) entry which is preliminary data.</text>
</comment>
<name>A8RZJ6_ENTBW</name>
<dbReference type="EMBL" id="ABCC02000040">
    <property type="protein sequence ID" value="EDP14264.1"/>
    <property type="molecule type" value="Genomic_DNA"/>
</dbReference>
<dbReference type="Proteomes" id="UP000005396">
    <property type="component" value="Unassembled WGS sequence"/>
</dbReference>
<organism evidence="1 2">
    <name type="scientific">Enterocloster bolteae (strain ATCC BAA-613 / DSM 15670 / CCUG 46953 / JCM 12243 / WAL 16351)</name>
    <name type="common">Clostridium bolteae</name>
    <dbReference type="NCBI Taxonomy" id="411902"/>
    <lineage>
        <taxon>Bacteria</taxon>
        <taxon>Bacillati</taxon>
        <taxon>Bacillota</taxon>
        <taxon>Clostridia</taxon>
        <taxon>Lachnospirales</taxon>
        <taxon>Lachnospiraceae</taxon>
        <taxon>Enterocloster</taxon>
    </lineage>
</organism>
<gene>
    <name evidence="1" type="ORF">CLOBOL_05432</name>
</gene>
<evidence type="ECO:0000313" key="2">
    <source>
        <dbReference type="Proteomes" id="UP000005396"/>
    </source>
</evidence>
<dbReference type="HOGENOM" id="CLU_3041966_0_0_9"/>
<dbReference type="PaxDb" id="411902-CLOBOL_05432"/>
<accession>A8RZJ6</accession>
<dbReference type="AlphaFoldDB" id="A8RZJ6"/>
<protein>
    <submittedName>
        <fullName evidence="1">Uncharacterized protein</fullName>
    </submittedName>
</protein>
<reference evidence="1 2" key="2">
    <citation type="submission" date="2007-09" db="EMBL/GenBank/DDBJ databases">
        <title>Draft genome sequence of Clostridium bolteae (ATCC BAA-613).</title>
        <authorList>
            <person name="Sudarsanam P."/>
            <person name="Ley R."/>
            <person name="Guruge J."/>
            <person name="Turnbaugh P.J."/>
            <person name="Mahowald M."/>
            <person name="Liep D."/>
            <person name="Gordon J."/>
        </authorList>
    </citation>
    <scope>NUCLEOTIDE SEQUENCE [LARGE SCALE GENOMIC DNA]</scope>
    <source>
        <strain evidence="2">ATCC BAA-613 / DSM 15670 / CCUG 46953 / JCM 12243 / WAL 16351</strain>
    </source>
</reference>